<dbReference type="PANTHER" id="PTHR24148:SF73">
    <property type="entry name" value="HET DOMAIN PROTEIN (AFU_ORTHOLOGUE AFUA_8G01020)"/>
    <property type="match status" value="1"/>
</dbReference>
<protein>
    <recommendedName>
        <fullName evidence="1">Heterokaryon incompatibility domain-containing protein</fullName>
    </recommendedName>
</protein>
<name>A0A6A6EXG1_9PEZI</name>
<dbReference type="OrthoDB" id="3557394at2759"/>
<proteinExistence type="predicted"/>
<dbReference type="InterPro" id="IPR052895">
    <property type="entry name" value="HetReg/Transcr_Mod"/>
</dbReference>
<feature type="domain" description="Heterokaryon incompatibility" evidence="1">
    <location>
        <begin position="46"/>
        <end position="142"/>
    </location>
</feature>
<dbReference type="PANTHER" id="PTHR24148">
    <property type="entry name" value="ANKYRIN REPEAT DOMAIN-CONTAINING PROTEIN 39 HOMOLOG-RELATED"/>
    <property type="match status" value="1"/>
</dbReference>
<organism evidence="2 3">
    <name type="scientific">Zopfia rhizophila CBS 207.26</name>
    <dbReference type="NCBI Taxonomy" id="1314779"/>
    <lineage>
        <taxon>Eukaryota</taxon>
        <taxon>Fungi</taxon>
        <taxon>Dikarya</taxon>
        <taxon>Ascomycota</taxon>
        <taxon>Pezizomycotina</taxon>
        <taxon>Dothideomycetes</taxon>
        <taxon>Dothideomycetes incertae sedis</taxon>
        <taxon>Zopfiaceae</taxon>
        <taxon>Zopfia</taxon>
    </lineage>
</organism>
<dbReference type="AlphaFoldDB" id="A0A6A6EXG1"/>
<dbReference type="EMBL" id="ML994610">
    <property type="protein sequence ID" value="KAF2195633.1"/>
    <property type="molecule type" value="Genomic_DNA"/>
</dbReference>
<dbReference type="Proteomes" id="UP000800200">
    <property type="component" value="Unassembled WGS sequence"/>
</dbReference>
<evidence type="ECO:0000313" key="3">
    <source>
        <dbReference type="Proteomes" id="UP000800200"/>
    </source>
</evidence>
<evidence type="ECO:0000313" key="2">
    <source>
        <dbReference type="EMBL" id="KAF2195633.1"/>
    </source>
</evidence>
<gene>
    <name evidence="2" type="ORF">K469DRAFT_699217</name>
</gene>
<reference evidence="2" key="1">
    <citation type="journal article" date="2020" name="Stud. Mycol.">
        <title>101 Dothideomycetes genomes: a test case for predicting lifestyles and emergence of pathogens.</title>
        <authorList>
            <person name="Haridas S."/>
            <person name="Albert R."/>
            <person name="Binder M."/>
            <person name="Bloem J."/>
            <person name="Labutti K."/>
            <person name="Salamov A."/>
            <person name="Andreopoulos B."/>
            <person name="Baker S."/>
            <person name="Barry K."/>
            <person name="Bills G."/>
            <person name="Bluhm B."/>
            <person name="Cannon C."/>
            <person name="Castanera R."/>
            <person name="Culley D."/>
            <person name="Daum C."/>
            <person name="Ezra D."/>
            <person name="Gonzalez J."/>
            <person name="Henrissat B."/>
            <person name="Kuo A."/>
            <person name="Liang C."/>
            <person name="Lipzen A."/>
            <person name="Lutzoni F."/>
            <person name="Magnuson J."/>
            <person name="Mondo S."/>
            <person name="Nolan M."/>
            <person name="Ohm R."/>
            <person name="Pangilinan J."/>
            <person name="Park H.-J."/>
            <person name="Ramirez L."/>
            <person name="Alfaro M."/>
            <person name="Sun H."/>
            <person name="Tritt A."/>
            <person name="Yoshinaga Y."/>
            <person name="Zwiers L.-H."/>
            <person name="Turgeon B."/>
            <person name="Goodwin S."/>
            <person name="Spatafora J."/>
            <person name="Crous P."/>
            <person name="Grigoriev I."/>
        </authorList>
    </citation>
    <scope>NUCLEOTIDE SEQUENCE</scope>
    <source>
        <strain evidence="2">CBS 207.26</strain>
    </source>
</reference>
<keyword evidence="3" id="KW-1185">Reference proteome</keyword>
<dbReference type="InterPro" id="IPR010730">
    <property type="entry name" value="HET"/>
</dbReference>
<sequence>MADSIYVPLLPKSHTIRLIDLQPGEWSDHIECELRETSIEAARNRYVTISYTWGNIEITQQVFIWCNSRQVPISKNLYTILRRLRRPDYSILVWADALCINQTDSFERTHQVGLMGEIYRNSRETVIWLGEQTEHDDVGERFVGRCITAQDREALRWGGPPRIAWQGNAGDRNLATYMWDYMQSKERARKSPHASVSGDVHLPYNDIFGAFCLIYSLARGTSTLAINFLEESDIKTLEGLRFPRVWYGSRSKSMHIRDSRSARVWAGLERLMSRPWWSRIWVVQETVLARNATVQYGMLSAPWTMFANAAAHYEQERHKLCLDLAGTLQGNELLNRFSNSVLQIDNTRSHHQKVAEGVTLLSLLWKFRSLEASDKRDKVFALLGLTTNWQGFTPMLPDYQIDVGITFLSTAVTTIAQSRSLSVLTGDLDAGLGRKRLKGIPSWVMDWSLPCLQPEIERVNSLNMYDASRGSVGRVRFHELHSILEVKGTYVDDVVTVGDISRHTQISDTLSIIREWNFLVKELESKCPQYPTGVSYHEAFWRTLLGDMVHTGHVADTSKSNDESTYRRAMDTDFRAFEAWRMWSRCISRDTWGRAATFTQRDLDEGISSIHYALKTATASRRFFLTRDGYMGIGPKSTMPGDKLYVLKGSRVPFLVRPDSLKNCSGMRWRSLVDAKYDTSPGASTCEDVHSCHRLVGDCFAYGLMDGEAFVDPGHRIRRTRRIFLV</sequence>
<dbReference type="Pfam" id="PF26639">
    <property type="entry name" value="Het-6_barrel"/>
    <property type="match status" value="1"/>
</dbReference>
<evidence type="ECO:0000259" key="1">
    <source>
        <dbReference type="Pfam" id="PF06985"/>
    </source>
</evidence>
<dbReference type="Pfam" id="PF06985">
    <property type="entry name" value="HET"/>
    <property type="match status" value="1"/>
</dbReference>
<accession>A0A6A6EXG1</accession>